<accession>A0A7S2WRX2</accession>
<gene>
    <name evidence="1" type="ORF">QSP1433_LOCUS15541</name>
</gene>
<dbReference type="AlphaFoldDB" id="A0A7S2WRX2"/>
<protein>
    <submittedName>
        <fullName evidence="1">Uncharacterized protein</fullName>
    </submittedName>
</protein>
<name>A0A7S2WRX2_9STRA</name>
<sequence length="102" mass="11261">MVQSRILGIMGQLDATRKFARTQIAMVICLGSESSDLLFKHASAFSNFTMVSCRKSTVSSRKRARQFNCIPVLFQQARSATIIKPVQLYPGSIPTGAFCNND</sequence>
<dbReference type="EMBL" id="HBHK01024670">
    <property type="protein sequence ID" value="CAD9704038.1"/>
    <property type="molecule type" value="Transcribed_RNA"/>
</dbReference>
<reference evidence="1" key="1">
    <citation type="submission" date="2021-01" db="EMBL/GenBank/DDBJ databases">
        <authorList>
            <person name="Corre E."/>
            <person name="Pelletier E."/>
            <person name="Niang G."/>
            <person name="Scheremetjew M."/>
            <person name="Finn R."/>
            <person name="Kale V."/>
            <person name="Holt S."/>
            <person name="Cochrane G."/>
            <person name="Meng A."/>
            <person name="Brown T."/>
            <person name="Cohen L."/>
        </authorList>
    </citation>
    <scope>NUCLEOTIDE SEQUENCE</scope>
    <source>
        <strain evidence="1">NY070348D</strain>
    </source>
</reference>
<organism evidence="1">
    <name type="scientific">Mucochytrium quahogii</name>
    <dbReference type="NCBI Taxonomy" id="96639"/>
    <lineage>
        <taxon>Eukaryota</taxon>
        <taxon>Sar</taxon>
        <taxon>Stramenopiles</taxon>
        <taxon>Bigyra</taxon>
        <taxon>Labyrinthulomycetes</taxon>
        <taxon>Thraustochytrida</taxon>
        <taxon>Thraustochytriidae</taxon>
        <taxon>Mucochytrium</taxon>
    </lineage>
</organism>
<evidence type="ECO:0000313" key="1">
    <source>
        <dbReference type="EMBL" id="CAD9704038.1"/>
    </source>
</evidence>
<proteinExistence type="predicted"/>